<dbReference type="AlphaFoldDB" id="A0A6I4U4W3"/>
<keyword evidence="1" id="KW-0472">Membrane</keyword>
<reference evidence="2 3" key="1">
    <citation type="submission" date="2019-12" db="EMBL/GenBank/DDBJ databases">
        <title>Genomic-based taxomic classification of the family Erythrobacteraceae.</title>
        <authorList>
            <person name="Xu L."/>
        </authorList>
    </citation>
    <scope>NUCLEOTIDE SEQUENCE [LARGE SCALE GENOMIC DNA]</scope>
    <source>
        <strain evidence="2 3">LMG 29519</strain>
    </source>
</reference>
<organism evidence="2 3">
    <name type="scientific">Alteriqipengyuania halimionae</name>
    <dbReference type="NCBI Taxonomy" id="1926630"/>
    <lineage>
        <taxon>Bacteria</taxon>
        <taxon>Pseudomonadati</taxon>
        <taxon>Pseudomonadota</taxon>
        <taxon>Alphaproteobacteria</taxon>
        <taxon>Sphingomonadales</taxon>
        <taxon>Erythrobacteraceae</taxon>
        <taxon>Alteriqipengyuania</taxon>
    </lineage>
</organism>
<keyword evidence="1" id="KW-1133">Transmembrane helix</keyword>
<keyword evidence="3" id="KW-1185">Reference proteome</keyword>
<evidence type="ECO:0000313" key="2">
    <source>
        <dbReference type="EMBL" id="MXP11159.1"/>
    </source>
</evidence>
<sequence>MTWRDRRAWLAPVIVFAALWSRALAAIVSVANPNDEARVGLELGIGFWTLPIAVSVLLALLFVRLARKRRLGMSWFMAFWLGASFGFATLVFGEALLPDLRF</sequence>
<proteinExistence type="predicted"/>
<accession>A0A6I4U4W3</accession>
<feature type="transmembrane region" description="Helical" evidence="1">
    <location>
        <begin position="75"/>
        <end position="97"/>
    </location>
</feature>
<comment type="caution">
    <text evidence="2">The sequence shown here is derived from an EMBL/GenBank/DDBJ whole genome shotgun (WGS) entry which is preliminary data.</text>
</comment>
<dbReference type="EMBL" id="WTYR01000001">
    <property type="protein sequence ID" value="MXP11159.1"/>
    <property type="molecule type" value="Genomic_DNA"/>
</dbReference>
<feature type="transmembrane region" description="Helical" evidence="1">
    <location>
        <begin position="41"/>
        <end position="63"/>
    </location>
</feature>
<evidence type="ECO:0000256" key="1">
    <source>
        <dbReference type="SAM" id="Phobius"/>
    </source>
</evidence>
<gene>
    <name evidence="2" type="ORF">GRI68_13300</name>
</gene>
<evidence type="ECO:0000313" key="3">
    <source>
        <dbReference type="Proteomes" id="UP000429229"/>
    </source>
</evidence>
<dbReference type="Proteomes" id="UP000429229">
    <property type="component" value="Unassembled WGS sequence"/>
</dbReference>
<name>A0A6I4U4W3_9SPHN</name>
<protein>
    <submittedName>
        <fullName evidence="2">Uncharacterized protein</fullName>
    </submittedName>
</protein>
<keyword evidence="1" id="KW-0812">Transmembrane</keyword>